<keyword evidence="2" id="KW-1185">Reference proteome</keyword>
<dbReference type="EMBL" id="CP009416">
    <property type="protein sequence ID" value="AJD90648.1"/>
    <property type="molecule type" value="Genomic_DNA"/>
</dbReference>
<name>A0A0B5AQ41_9BACL</name>
<protein>
    <recommendedName>
        <fullName evidence="3">YhzD-like protein</fullName>
    </recommendedName>
</protein>
<sequence length="61" mass="7022">MDIYKITAFDQKGELLFEDSFEAENDKEAKTIGEKRLEAEGMLDHTHRVVSPRGKLVVFHT</sequence>
<dbReference type="STRING" id="1508404.JMA_13310"/>
<dbReference type="KEGG" id="jeo:JMA_13310"/>
<dbReference type="Pfam" id="PF14120">
    <property type="entry name" value="YhzD"/>
    <property type="match status" value="1"/>
</dbReference>
<dbReference type="AlphaFoldDB" id="A0A0B5AQ41"/>
<dbReference type="HOGENOM" id="CLU_196509_0_0_9"/>
<accession>A0A0B5AQ41</accession>
<dbReference type="InterPro" id="IPR025544">
    <property type="entry name" value="YhzD"/>
</dbReference>
<evidence type="ECO:0000313" key="2">
    <source>
        <dbReference type="Proteomes" id="UP000031449"/>
    </source>
</evidence>
<evidence type="ECO:0008006" key="3">
    <source>
        <dbReference type="Google" id="ProtNLM"/>
    </source>
</evidence>
<dbReference type="OrthoDB" id="2355652at2"/>
<proteinExistence type="predicted"/>
<gene>
    <name evidence="1" type="ORF">JMA_13310</name>
</gene>
<evidence type="ECO:0000313" key="1">
    <source>
        <dbReference type="EMBL" id="AJD90648.1"/>
    </source>
</evidence>
<reference evidence="1 2" key="1">
    <citation type="submission" date="2014-08" db="EMBL/GenBank/DDBJ databases">
        <title>Complete genome of a marine bacteria Jeotgalibacillus malaysiensis.</title>
        <authorList>
            <person name="Yaakop A.S."/>
            <person name="Chan K.-G."/>
            <person name="Goh K.M."/>
        </authorList>
    </citation>
    <scope>NUCLEOTIDE SEQUENCE [LARGE SCALE GENOMIC DNA]</scope>
    <source>
        <strain evidence="1 2">D5</strain>
    </source>
</reference>
<dbReference type="Proteomes" id="UP000031449">
    <property type="component" value="Chromosome"/>
</dbReference>
<dbReference type="BioCyc" id="JESP1508404:G14D9-10585-MONOMER"/>
<organism evidence="1 2">
    <name type="scientific">Jeotgalibacillus malaysiensis</name>
    <dbReference type="NCBI Taxonomy" id="1508404"/>
    <lineage>
        <taxon>Bacteria</taxon>
        <taxon>Bacillati</taxon>
        <taxon>Bacillota</taxon>
        <taxon>Bacilli</taxon>
        <taxon>Bacillales</taxon>
        <taxon>Caryophanaceae</taxon>
        <taxon>Jeotgalibacillus</taxon>
    </lineage>
</organism>